<evidence type="ECO:0000313" key="2">
    <source>
        <dbReference type="Proteomes" id="UP001202717"/>
    </source>
</evidence>
<name>A0ABY7RYR3_9FLAO</name>
<gene>
    <name evidence="1" type="ORF">MUN68_001510</name>
</gene>
<accession>A0ABY7RYR3</accession>
<protein>
    <recommendedName>
        <fullName evidence="3">DUF4412 domain-containing protein</fullName>
    </recommendedName>
</protein>
<dbReference type="RefSeq" id="WP_249995077.1">
    <property type="nucleotide sequence ID" value="NZ_CP116221.1"/>
</dbReference>
<evidence type="ECO:0000313" key="1">
    <source>
        <dbReference type="EMBL" id="WCO02178.1"/>
    </source>
</evidence>
<dbReference type="EMBL" id="CP116221">
    <property type="protein sequence ID" value="WCO02178.1"/>
    <property type="molecule type" value="Genomic_DNA"/>
</dbReference>
<keyword evidence="2" id="KW-1185">Reference proteome</keyword>
<sequence>MNKRLSLSILILMITTFLAYGQEITFQKNVNYKASTLLQNLNKNRDSLLLESKNKQISQVDIFNENFSQSIDVYSNKTKIDLKTLPVGDFVIQAIVDKNLIIMYLHKNKTMKIASSDQMGNIIVDKEIASNHNANIIGKEENHLYYWVVSESNSNFGSSKSMTLVYREDVAKLISKNKLELKSGVGKDNKLLVYTIYNKSKFMNKQFRNPKYYKSAEESKFFNAEPYYASNNEKEDTSKP</sequence>
<proteinExistence type="predicted"/>
<evidence type="ECO:0008006" key="3">
    <source>
        <dbReference type="Google" id="ProtNLM"/>
    </source>
</evidence>
<dbReference type="Proteomes" id="UP001202717">
    <property type="component" value="Chromosome"/>
</dbReference>
<reference evidence="1 2" key="1">
    <citation type="submission" date="2023-01" db="EMBL/GenBank/DDBJ databases">
        <title>Psychroserpens ponticola sp. nov., isolated from seawater.</title>
        <authorList>
            <person name="Kristyanto S."/>
            <person name="Jung J."/>
            <person name="Kim J.M."/>
            <person name="Jeon C.O."/>
        </authorList>
    </citation>
    <scope>NUCLEOTIDE SEQUENCE [LARGE SCALE GENOMIC DNA]</scope>
    <source>
        <strain evidence="1 2">MSW6</strain>
    </source>
</reference>
<organism evidence="1 2">
    <name type="scientific">Psychroserpens ponticola</name>
    <dbReference type="NCBI Taxonomy" id="2932268"/>
    <lineage>
        <taxon>Bacteria</taxon>
        <taxon>Pseudomonadati</taxon>
        <taxon>Bacteroidota</taxon>
        <taxon>Flavobacteriia</taxon>
        <taxon>Flavobacteriales</taxon>
        <taxon>Flavobacteriaceae</taxon>
        <taxon>Psychroserpens</taxon>
    </lineage>
</organism>